<dbReference type="InterPro" id="IPR013088">
    <property type="entry name" value="Znf_NHR/GATA"/>
</dbReference>
<dbReference type="GO" id="GO:0045944">
    <property type="term" value="P:positive regulation of transcription by RNA polymerase II"/>
    <property type="evidence" value="ECO:0007669"/>
    <property type="project" value="TreeGrafter"/>
</dbReference>
<dbReference type="GO" id="GO:0008270">
    <property type="term" value="F:zinc ion binding"/>
    <property type="evidence" value="ECO:0007669"/>
    <property type="project" value="UniProtKB-KW"/>
</dbReference>
<dbReference type="PANTHER" id="PTHR10071">
    <property type="entry name" value="TRANSCRIPTION FACTOR GATA FAMILY MEMBER"/>
    <property type="match status" value="1"/>
</dbReference>
<dbReference type="GO" id="GO:0045165">
    <property type="term" value="P:cell fate commitment"/>
    <property type="evidence" value="ECO:0007669"/>
    <property type="project" value="TreeGrafter"/>
</dbReference>
<keyword evidence="3 6" id="KW-0863">Zinc-finger</keyword>
<evidence type="ECO:0000259" key="8">
    <source>
        <dbReference type="PROSITE" id="PS50114"/>
    </source>
</evidence>
<accession>A0AAD2HX83</accession>
<dbReference type="Proteomes" id="UP001295794">
    <property type="component" value="Unassembled WGS sequence"/>
</dbReference>
<dbReference type="CDD" id="cd00202">
    <property type="entry name" value="ZnF_GATA"/>
    <property type="match status" value="2"/>
</dbReference>
<sequence length="201" mass="21528">MSWDNGYSQVPISNWSSLTGAVPPYSSLPSSGYNQMPPSAYPNAQAHCGYPQTAYNPAVPHGYADAAPGYGSGHPGGPPPAPSGGGGATRQCQHCGATSTPLWRRDPQTHATLCNACGLYLQQRHAPRPAEVIDAGEMDLSDDDGNECAHCHTRKTSVWRRNKRGDLVCNACGVYERHHGVPRPVELMGGKIKRRVKNPLS</sequence>
<evidence type="ECO:0000256" key="5">
    <source>
        <dbReference type="ARBA" id="ARBA00023242"/>
    </source>
</evidence>
<organism evidence="9 10">
    <name type="scientific">Mycena citricolor</name>
    <dbReference type="NCBI Taxonomy" id="2018698"/>
    <lineage>
        <taxon>Eukaryota</taxon>
        <taxon>Fungi</taxon>
        <taxon>Dikarya</taxon>
        <taxon>Basidiomycota</taxon>
        <taxon>Agaricomycotina</taxon>
        <taxon>Agaricomycetes</taxon>
        <taxon>Agaricomycetidae</taxon>
        <taxon>Agaricales</taxon>
        <taxon>Marasmiineae</taxon>
        <taxon>Mycenaceae</taxon>
        <taxon>Mycena</taxon>
    </lineage>
</organism>
<reference evidence="9" key="1">
    <citation type="submission" date="2023-11" db="EMBL/GenBank/DDBJ databases">
        <authorList>
            <person name="De Vega J J."/>
            <person name="De Vega J J."/>
        </authorList>
    </citation>
    <scope>NUCLEOTIDE SEQUENCE</scope>
</reference>
<dbReference type="SMART" id="SM00401">
    <property type="entry name" value="ZnF_GATA"/>
    <property type="match status" value="2"/>
</dbReference>
<name>A0AAD2HX83_9AGAR</name>
<dbReference type="GO" id="GO:0000978">
    <property type="term" value="F:RNA polymerase II cis-regulatory region sequence-specific DNA binding"/>
    <property type="evidence" value="ECO:0007669"/>
    <property type="project" value="TreeGrafter"/>
</dbReference>
<dbReference type="AlphaFoldDB" id="A0AAD2HX83"/>
<evidence type="ECO:0000256" key="4">
    <source>
        <dbReference type="ARBA" id="ARBA00022833"/>
    </source>
</evidence>
<dbReference type="PANTHER" id="PTHR10071:SF337">
    <property type="entry name" value="GATA-BINDING FACTOR A"/>
    <property type="match status" value="1"/>
</dbReference>
<keyword evidence="4" id="KW-0862">Zinc</keyword>
<dbReference type="SUPFAM" id="SSF57716">
    <property type="entry name" value="Glucocorticoid receptor-like (DNA-binding domain)"/>
    <property type="match status" value="2"/>
</dbReference>
<dbReference type="PROSITE" id="PS50114">
    <property type="entry name" value="GATA_ZN_FINGER_2"/>
    <property type="match status" value="2"/>
</dbReference>
<evidence type="ECO:0000313" key="9">
    <source>
        <dbReference type="EMBL" id="CAK5283515.1"/>
    </source>
</evidence>
<dbReference type="PRINTS" id="PR00619">
    <property type="entry name" value="GATAZNFINGER"/>
</dbReference>
<dbReference type="Gene3D" id="3.30.50.10">
    <property type="entry name" value="Erythroid Transcription Factor GATA-1, subunit A"/>
    <property type="match status" value="2"/>
</dbReference>
<keyword evidence="5" id="KW-0539">Nucleus</keyword>
<dbReference type="Pfam" id="PF00320">
    <property type="entry name" value="GATA"/>
    <property type="match status" value="2"/>
</dbReference>
<dbReference type="EMBL" id="CAVNYO010000467">
    <property type="protein sequence ID" value="CAK5283515.1"/>
    <property type="molecule type" value="Genomic_DNA"/>
</dbReference>
<feature type="region of interest" description="Disordered" evidence="7">
    <location>
        <begin position="66"/>
        <end position="91"/>
    </location>
</feature>
<comment type="subcellular location">
    <subcellularLocation>
        <location evidence="1">Nucleus</location>
    </subcellularLocation>
</comment>
<evidence type="ECO:0000313" key="10">
    <source>
        <dbReference type="Proteomes" id="UP001295794"/>
    </source>
</evidence>
<proteinExistence type="predicted"/>
<evidence type="ECO:0000256" key="2">
    <source>
        <dbReference type="ARBA" id="ARBA00022723"/>
    </source>
</evidence>
<evidence type="ECO:0000256" key="6">
    <source>
        <dbReference type="PROSITE-ProRule" id="PRU00094"/>
    </source>
</evidence>
<gene>
    <name evidence="9" type="ORF">MYCIT1_LOCUS36089</name>
</gene>
<dbReference type="InterPro" id="IPR039355">
    <property type="entry name" value="Transcription_factor_GATA"/>
</dbReference>
<comment type="caution">
    <text evidence="9">The sequence shown here is derived from an EMBL/GenBank/DDBJ whole genome shotgun (WGS) entry which is preliminary data.</text>
</comment>
<feature type="domain" description="GATA-type" evidence="8">
    <location>
        <begin position="142"/>
        <end position="195"/>
    </location>
</feature>
<dbReference type="PROSITE" id="PS00344">
    <property type="entry name" value="GATA_ZN_FINGER_1"/>
    <property type="match status" value="1"/>
</dbReference>
<evidence type="ECO:0000256" key="3">
    <source>
        <dbReference type="ARBA" id="ARBA00022771"/>
    </source>
</evidence>
<dbReference type="GO" id="GO:0000122">
    <property type="term" value="P:negative regulation of transcription by RNA polymerase II"/>
    <property type="evidence" value="ECO:0007669"/>
    <property type="project" value="TreeGrafter"/>
</dbReference>
<dbReference type="InterPro" id="IPR000679">
    <property type="entry name" value="Znf_GATA"/>
</dbReference>
<dbReference type="GO" id="GO:0005634">
    <property type="term" value="C:nucleus"/>
    <property type="evidence" value="ECO:0007669"/>
    <property type="project" value="UniProtKB-SubCell"/>
</dbReference>
<dbReference type="GO" id="GO:0000981">
    <property type="term" value="F:DNA-binding transcription factor activity, RNA polymerase II-specific"/>
    <property type="evidence" value="ECO:0007669"/>
    <property type="project" value="TreeGrafter"/>
</dbReference>
<keyword evidence="2" id="KW-0479">Metal-binding</keyword>
<feature type="domain" description="GATA-type" evidence="8">
    <location>
        <begin position="86"/>
        <end position="129"/>
    </location>
</feature>
<protein>
    <recommendedName>
        <fullName evidence="8">GATA-type domain-containing protein</fullName>
    </recommendedName>
</protein>
<evidence type="ECO:0000256" key="1">
    <source>
        <dbReference type="ARBA" id="ARBA00004123"/>
    </source>
</evidence>
<keyword evidence="10" id="KW-1185">Reference proteome</keyword>
<evidence type="ECO:0000256" key="7">
    <source>
        <dbReference type="SAM" id="MobiDB-lite"/>
    </source>
</evidence>